<proteinExistence type="predicted"/>
<keyword evidence="4" id="KW-1185">Reference proteome</keyword>
<dbReference type="SUPFAM" id="SSF53474">
    <property type="entry name" value="alpha/beta-Hydrolases"/>
    <property type="match status" value="1"/>
</dbReference>
<dbReference type="Pfam" id="PF12697">
    <property type="entry name" value="Abhydrolase_6"/>
    <property type="match status" value="1"/>
</dbReference>
<organism evidence="3 4">
    <name type="scientific">Actinoalloteichus hymeniacidonis</name>
    <dbReference type="NCBI Taxonomy" id="340345"/>
    <lineage>
        <taxon>Bacteria</taxon>
        <taxon>Bacillati</taxon>
        <taxon>Actinomycetota</taxon>
        <taxon>Actinomycetes</taxon>
        <taxon>Pseudonocardiales</taxon>
        <taxon>Pseudonocardiaceae</taxon>
        <taxon>Actinoalloteichus</taxon>
    </lineage>
</organism>
<dbReference type="Gene3D" id="3.40.50.1820">
    <property type="entry name" value="alpha/beta hydrolase"/>
    <property type="match status" value="1"/>
</dbReference>
<dbReference type="AlphaFoldDB" id="A0AAC9HP77"/>
<dbReference type="GO" id="GO:0003824">
    <property type="term" value="F:catalytic activity"/>
    <property type="evidence" value="ECO:0007669"/>
    <property type="project" value="UniProtKB-ARBA"/>
</dbReference>
<dbReference type="InterPro" id="IPR000073">
    <property type="entry name" value="AB_hydrolase_1"/>
</dbReference>
<evidence type="ECO:0000259" key="2">
    <source>
        <dbReference type="Pfam" id="PF12697"/>
    </source>
</evidence>
<evidence type="ECO:0000256" key="1">
    <source>
        <dbReference type="SAM" id="MobiDB-lite"/>
    </source>
</evidence>
<reference evidence="4" key="1">
    <citation type="submission" date="2016-03" db="EMBL/GenBank/DDBJ databases">
        <title>Complete genome sequence of the type strain Actinoalloteichus hymeniacidonis DSM 45092.</title>
        <authorList>
            <person name="Schaffert L."/>
            <person name="Albersmeier A."/>
            <person name="Winkler A."/>
            <person name="Kalinowski J."/>
            <person name="Zotchev S."/>
            <person name="Ruckert C."/>
        </authorList>
    </citation>
    <scope>NUCLEOTIDE SEQUENCE [LARGE SCALE GENOMIC DNA]</scope>
    <source>
        <strain evidence="4">HPA177(T) (DSM 45092(T))</strain>
    </source>
</reference>
<gene>
    <name evidence="3" type="ORF">TL08_10950</name>
</gene>
<dbReference type="PANTHER" id="PTHR43689">
    <property type="entry name" value="HYDROLASE"/>
    <property type="match status" value="1"/>
</dbReference>
<evidence type="ECO:0000313" key="4">
    <source>
        <dbReference type="Proteomes" id="UP000095210"/>
    </source>
</evidence>
<feature type="region of interest" description="Disordered" evidence="1">
    <location>
        <begin position="327"/>
        <end position="349"/>
    </location>
</feature>
<accession>A0AAC9HP77</accession>
<feature type="compositionally biased region" description="Pro residues" evidence="1">
    <location>
        <begin position="330"/>
        <end position="341"/>
    </location>
</feature>
<dbReference type="Proteomes" id="UP000095210">
    <property type="component" value="Chromosome"/>
</dbReference>
<sequence length="349" mass="38184">MNAAGEGSCGECRRAPQCELSESVQGFKTIGVHDDYLALLADDLRPERLPTRRSTWWHGRDPAVHLERVGEPDAPRRALLVHGVGGNSATMWPVSSQLACRGFEVLVPDLPGYGRTQAPRRGSLRYGAWIELVCDLLRAERRGDPRPLTLIGASMGGMIAYEVAARTGLADRVVVTCLLDTRDRRVRRGIARTPWLGAMARPMLRAAIGPLARIELPLRLLANMRAVGNEPALVDLVLRDRRGGGNRLPLGFLQSYLDAVPSVEPEDFTGPELVLAHPAADRWTPVELSLPFFERITAPTRLVLLPGAGHFPIEKEGMRVLSAVLAEDPAPQPSETLPPPTVEDGRVER</sequence>
<feature type="domain" description="AB hydrolase-1" evidence="2">
    <location>
        <begin position="79"/>
        <end position="314"/>
    </location>
</feature>
<dbReference type="KEGG" id="ahm:TL08_10950"/>
<protein>
    <submittedName>
        <fullName evidence="3">Lysophospholipase</fullName>
    </submittedName>
</protein>
<evidence type="ECO:0000313" key="3">
    <source>
        <dbReference type="EMBL" id="AOS63004.1"/>
    </source>
</evidence>
<dbReference type="EMBL" id="CP014859">
    <property type="protein sequence ID" value="AOS63004.1"/>
    <property type="molecule type" value="Genomic_DNA"/>
</dbReference>
<dbReference type="PANTHER" id="PTHR43689:SF8">
    <property type="entry name" value="ALPHA_BETA-HYDROLASES SUPERFAMILY PROTEIN"/>
    <property type="match status" value="1"/>
</dbReference>
<name>A0AAC9HP77_9PSEU</name>
<dbReference type="InterPro" id="IPR029058">
    <property type="entry name" value="AB_hydrolase_fold"/>
</dbReference>
<dbReference type="PRINTS" id="PR00111">
    <property type="entry name" value="ABHYDROLASE"/>
</dbReference>